<reference evidence="1 2" key="1">
    <citation type="submission" date="2019-05" db="EMBL/GenBank/DDBJ databases">
        <title>Another draft genome of Portunus trituberculatus and its Hox gene families provides insights of decapod evolution.</title>
        <authorList>
            <person name="Jeong J.-H."/>
            <person name="Song I."/>
            <person name="Kim S."/>
            <person name="Choi T."/>
            <person name="Kim D."/>
            <person name="Ryu S."/>
            <person name="Kim W."/>
        </authorList>
    </citation>
    <scope>NUCLEOTIDE SEQUENCE [LARGE SCALE GENOMIC DNA]</scope>
    <source>
        <tissue evidence="1">Muscle</tissue>
    </source>
</reference>
<evidence type="ECO:0000313" key="2">
    <source>
        <dbReference type="Proteomes" id="UP000324222"/>
    </source>
</evidence>
<dbReference type="AlphaFoldDB" id="A0A5B7HTZ6"/>
<comment type="caution">
    <text evidence="1">The sequence shown here is derived from an EMBL/GenBank/DDBJ whole genome shotgun (WGS) entry which is preliminary data.</text>
</comment>
<organism evidence="1 2">
    <name type="scientific">Portunus trituberculatus</name>
    <name type="common">Swimming crab</name>
    <name type="synonym">Neptunus trituberculatus</name>
    <dbReference type="NCBI Taxonomy" id="210409"/>
    <lineage>
        <taxon>Eukaryota</taxon>
        <taxon>Metazoa</taxon>
        <taxon>Ecdysozoa</taxon>
        <taxon>Arthropoda</taxon>
        <taxon>Crustacea</taxon>
        <taxon>Multicrustacea</taxon>
        <taxon>Malacostraca</taxon>
        <taxon>Eumalacostraca</taxon>
        <taxon>Eucarida</taxon>
        <taxon>Decapoda</taxon>
        <taxon>Pleocyemata</taxon>
        <taxon>Brachyura</taxon>
        <taxon>Eubrachyura</taxon>
        <taxon>Portunoidea</taxon>
        <taxon>Portunidae</taxon>
        <taxon>Portuninae</taxon>
        <taxon>Portunus</taxon>
    </lineage>
</organism>
<gene>
    <name evidence="1" type="ORF">E2C01_067527</name>
</gene>
<evidence type="ECO:0000313" key="1">
    <source>
        <dbReference type="EMBL" id="MPC73206.1"/>
    </source>
</evidence>
<keyword evidence="2" id="KW-1185">Reference proteome</keyword>
<proteinExistence type="predicted"/>
<sequence>MSSGPVPEGAESCVVWPGLCQPLVPGPRPHLILLLVVLCLARCCRVGVATRGATRRVLAARWDGLQRAGVAGEAGKVGVMVRRGAGGR</sequence>
<dbReference type="EMBL" id="VSRR010036310">
    <property type="protein sequence ID" value="MPC73206.1"/>
    <property type="molecule type" value="Genomic_DNA"/>
</dbReference>
<dbReference type="Proteomes" id="UP000324222">
    <property type="component" value="Unassembled WGS sequence"/>
</dbReference>
<accession>A0A5B7HTZ6</accession>
<protein>
    <submittedName>
        <fullName evidence="1">Uncharacterized protein</fullName>
    </submittedName>
</protein>
<name>A0A5B7HTZ6_PORTR</name>